<feature type="region of interest" description="Disordered" evidence="7">
    <location>
        <begin position="206"/>
        <end position="270"/>
    </location>
</feature>
<dbReference type="Pfam" id="PF00198">
    <property type="entry name" value="2-oxoacid_dh"/>
    <property type="match status" value="1"/>
</dbReference>
<protein>
    <recommendedName>
        <fullName evidence="6">Dihydrolipoamide acetyltransferase component of pyruvate dehydrogenase complex</fullName>
        <ecNumber evidence="6">2.3.1.-</ecNumber>
    </recommendedName>
</protein>
<evidence type="ECO:0000256" key="5">
    <source>
        <dbReference type="ARBA" id="ARBA00023315"/>
    </source>
</evidence>
<accession>A0A371NV16</accession>
<dbReference type="SUPFAM" id="SSF51230">
    <property type="entry name" value="Single hybrid motif"/>
    <property type="match status" value="2"/>
</dbReference>
<evidence type="ECO:0000256" key="2">
    <source>
        <dbReference type="ARBA" id="ARBA00007317"/>
    </source>
</evidence>
<dbReference type="InterPro" id="IPR036625">
    <property type="entry name" value="E3-bd_dom_sf"/>
</dbReference>
<sequence>MSTSVVLPALGESVTEGTVTRWLKQVGDTVEADEGLLEISTDKVDTEIPAPVSGVLEAILVEEDETVEIGALLARIGDGSGAAPAAEAPAATEAPAAAPEAPAAPAPAAEAPSPAAEAPAAPAPAGDATDIVLPELGESVTEGTVTRWLKQVGDSVEVDEALLEISTDKVDTEIPSPVAGVLQEIVAAEDETVAVGAVLARVGSGAPAAAPAPAAPAPAAAAPAPAPAPAAPAPAPAAPAPAPAAPAPAPAAPAPAPAAPAPAPAAPAPAPAAAAPAAAAEGSDNVYVTPLVRRLAAQQGVDLASVQGSGVGGRIRKEDVLKAAEAKSQAPAASAAPAAAAPAPLEVSPLRGTTQKMSRLRKVVAERAVASMQQTAQLTTFVEIDVTALAQYRDSVKVAFQQKTGDKLSFLPFFTLAAAEALQAFPIINSTVDGDSIVYPATENISIAVDTERGLLTPVVRDAATKNLAQLAHEIADLAARTRDNKLKPDELAGGTFTVTNTGSRGALFDTPLVFLPQSAILGTGVVFKRPGVVNVGGVDAIAVRSYVYFAISYDHRIIDGADAARFLGAVKARLEAADFAAVLGA</sequence>
<dbReference type="PANTHER" id="PTHR43178:SF5">
    <property type="entry name" value="LIPOAMIDE ACYLTRANSFERASE COMPONENT OF BRANCHED-CHAIN ALPHA-KETO ACID DEHYDROGENASE COMPLEX, MITOCHONDRIAL"/>
    <property type="match status" value="1"/>
</dbReference>
<dbReference type="GO" id="GO:0016407">
    <property type="term" value="F:acetyltransferase activity"/>
    <property type="evidence" value="ECO:0007669"/>
    <property type="project" value="TreeGrafter"/>
</dbReference>
<reference evidence="10 11" key="1">
    <citation type="submission" date="2018-08" db="EMBL/GenBank/DDBJ databases">
        <title>Isolation, diversity and antifungal activity of Actinobacteria from cow dung.</title>
        <authorList>
            <person name="Ling L."/>
        </authorList>
    </citation>
    <scope>NUCLEOTIDE SEQUENCE [LARGE SCALE GENOMIC DNA]</scope>
    <source>
        <strain evidence="10 11">NEAU-LLE</strain>
    </source>
</reference>
<feature type="domain" description="Lipoyl-binding" evidence="8">
    <location>
        <begin position="2"/>
        <end position="77"/>
    </location>
</feature>
<dbReference type="Gene3D" id="3.30.559.10">
    <property type="entry name" value="Chloramphenicol acetyltransferase-like domain"/>
    <property type="match status" value="1"/>
</dbReference>
<evidence type="ECO:0000259" key="9">
    <source>
        <dbReference type="PROSITE" id="PS51826"/>
    </source>
</evidence>
<keyword evidence="4 6" id="KW-0450">Lipoyl</keyword>
<dbReference type="EMBL" id="QUAB01000041">
    <property type="protein sequence ID" value="REJ05565.1"/>
    <property type="molecule type" value="Genomic_DNA"/>
</dbReference>
<evidence type="ECO:0000313" key="10">
    <source>
        <dbReference type="EMBL" id="REJ05565.1"/>
    </source>
</evidence>
<evidence type="ECO:0000313" key="11">
    <source>
        <dbReference type="Proteomes" id="UP000262172"/>
    </source>
</evidence>
<dbReference type="CDD" id="cd06849">
    <property type="entry name" value="lipoyl_domain"/>
    <property type="match status" value="2"/>
</dbReference>
<dbReference type="GO" id="GO:0031405">
    <property type="term" value="F:lipoic acid binding"/>
    <property type="evidence" value="ECO:0007669"/>
    <property type="project" value="TreeGrafter"/>
</dbReference>
<dbReference type="EC" id="2.3.1.-" evidence="6"/>
<dbReference type="PROSITE" id="PS51826">
    <property type="entry name" value="PSBD"/>
    <property type="match status" value="1"/>
</dbReference>
<proteinExistence type="inferred from homology"/>
<comment type="similarity">
    <text evidence="2 6">Belongs to the 2-oxoacid dehydrogenase family.</text>
</comment>
<dbReference type="NCBIfam" id="TIGR02927">
    <property type="entry name" value="SucB_Actino"/>
    <property type="match status" value="1"/>
</dbReference>
<dbReference type="SUPFAM" id="SSF52777">
    <property type="entry name" value="CoA-dependent acyltransferases"/>
    <property type="match status" value="1"/>
</dbReference>
<evidence type="ECO:0000256" key="6">
    <source>
        <dbReference type="RuleBase" id="RU003423"/>
    </source>
</evidence>
<evidence type="ECO:0000256" key="7">
    <source>
        <dbReference type="SAM" id="MobiDB-lite"/>
    </source>
</evidence>
<dbReference type="AlphaFoldDB" id="A0A371NV16"/>
<dbReference type="Gene3D" id="2.40.50.100">
    <property type="match status" value="2"/>
</dbReference>
<keyword evidence="3 6" id="KW-0808">Transferase</keyword>
<dbReference type="InterPro" id="IPR011053">
    <property type="entry name" value="Single_hybrid_motif"/>
</dbReference>
<dbReference type="OrthoDB" id="9805770at2"/>
<dbReference type="InterPro" id="IPR001078">
    <property type="entry name" value="2-oxoacid_DH_actylTfrase"/>
</dbReference>
<evidence type="ECO:0000256" key="4">
    <source>
        <dbReference type="ARBA" id="ARBA00022823"/>
    </source>
</evidence>
<name>A0A371NV16_9MICO</name>
<dbReference type="InterPro" id="IPR003016">
    <property type="entry name" value="2-oxoA_DH_lipoyl-BS"/>
</dbReference>
<dbReference type="SUPFAM" id="SSF47005">
    <property type="entry name" value="Peripheral subunit-binding domain of 2-oxo acid dehydrogenase complex"/>
    <property type="match status" value="1"/>
</dbReference>
<keyword evidence="11" id="KW-1185">Reference proteome</keyword>
<dbReference type="Gene3D" id="4.10.320.10">
    <property type="entry name" value="E3-binding domain"/>
    <property type="match status" value="1"/>
</dbReference>
<dbReference type="PRINTS" id="PR01217">
    <property type="entry name" value="PRICHEXTENSN"/>
</dbReference>
<dbReference type="Pfam" id="PF00364">
    <property type="entry name" value="Biotin_lipoyl"/>
    <property type="match status" value="2"/>
</dbReference>
<dbReference type="PROSITE" id="PS00189">
    <property type="entry name" value="LIPOYL"/>
    <property type="match status" value="2"/>
</dbReference>
<feature type="domain" description="Peripheral subunit-binding (PSBD)" evidence="9">
    <location>
        <begin position="287"/>
        <end position="324"/>
    </location>
</feature>
<evidence type="ECO:0000259" key="8">
    <source>
        <dbReference type="PROSITE" id="PS50968"/>
    </source>
</evidence>
<gene>
    <name evidence="10" type="primary">sucB</name>
    <name evidence="10" type="ORF">DY023_10055</name>
</gene>
<dbReference type="InterPro" id="IPR023213">
    <property type="entry name" value="CAT-like_dom_sf"/>
</dbReference>
<feature type="domain" description="Lipoyl-binding" evidence="8">
    <location>
        <begin position="128"/>
        <end position="203"/>
    </location>
</feature>
<dbReference type="InterPro" id="IPR014276">
    <property type="entry name" value="2-oxoglutarate_DH_E2"/>
</dbReference>
<feature type="compositionally biased region" description="Low complexity" evidence="7">
    <location>
        <begin position="82"/>
        <end position="125"/>
    </location>
</feature>
<feature type="compositionally biased region" description="Pro residues" evidence="7">
    <location>
        <begin position="224"/>
        <end position="270"/>
    </location>
</feature>
<keyword evidence="5 6" id="KW-0012">Acyltransferase</keyword>
<dbReference type="RefSeq" id="WP_116242188.1">
    <property type="nucleotide sequence ID" value="NZ_QUAB01000041.1"/>
</dbReference>
<dbReference type="PANTHER" id="PTHR43178">
    <property type="entry name" value="DIHYDROLIPOAMIDE ACETYLTRANSFERASE COMPONENT OF PYRUVATE DEHYDROGENASE COMPLEX"/>
    <property type="match status" value="1"/>
</dbReference>
<dbReference type="Proteomes" id="UP000262172">
    <property type="component" value="Unassembled WGS sequence"/>
</dbReference>
<dbReference type="PROSITE" id="PS50968">
    <property type="entry name" value="BIOTINYL_LIPOYL"/>
    <property type="match status" value="2"/>
</dbReference>
<dbReference type="InterPro" id="IPR050743">
    <property type="entry name" value="2-oxoacid_DH_E2_comp"/>
</dbReference>
<dbReference type="InterPro" id="IPR004167">
    <property type="entry name" value="PSBD"/>
</dbReference>
<feature type="compositionally biased region" description="Low complexity" evidence="7">
    <location>
        <begin position="206"/>
        <end position="223"/>
    </location>
</feature>
<dbReference type="Pfam" id="PF02817">
    <property type="entry name" value="E3_binding"/>
    <property type="match status" value="1"/>
</dbReference>
<dbReference type="GO" id="GO:0005737">
    <property type="term" value="C:cytoplasm"/>
    <property type="evidence" value="ECO:0007669"/>
    <property type="project" value="TreeGrafter"/>
</dbReference>
<organism evidence="10 11">
    <name type="scientific">Microbacterium bovistercoris</name>
    <dbReference type="NCBI Taxonomy" id="2293570"/>
    <lineage>
        <taxon>Bacteria</taxon>
        <taxon>Bacillati</taxon>
        <taxon>Actinomycetota</taxon>
        <taxon>Actinomycetes</taxon>
        <taxon>Micrococcales</taxon>
        <taxon>Microbacteriaceae</taxon>
        <taxon>Microbacterium</taxon>
    </lineage>
</organism>
<comment type="caution">
    <text evidence="10">The sequence shown here is derived from an EMBL/GenBank/DDBJ whole genome shotgun (WGS) entry which is preliminary data.</text>
</comment>
<evidence type="ECO:0000256" key="1">
    <source>
        <dbReference type="ARBA" id="ARBA00001938"/>
    </source>
</evidence>
<feature type="region of interest" description="Disordered" evidence="7">
    <location>
        <begin position="80"/>
        <end position="128"/>
    </location>
</feature>
<evidence type="ECO:0000256" key="3">
    <source>
        <dbReference type="ARBA" id="ARBA00022679"/>
    </source>
</evidence>
<comment type="cofactor">
    <cofactor evidence="1 6">
        <name>(R)-lipoate</name>
        <dbReference type="ChEBI" id="CHEBI:83088"/>
    </cofactor>
</comment>
<dbReference type="InterPro" id="IPR000089">
    <property type="entry name" value="Biotin_lipoyl"/>
</dbReference>